<dbReference type="InterPro" id="IPR036188">
    <property type="entry name" value="FAD/NAD-bd_sf"/>
</dbReference>
<evidence type="ECO:0000256" key="1">
    <source>
        <dbReference type="ARBA" id="ARBA00023002"/>
    </source>
</evidence>
<keyword evidence="4" id="KW-1185">Reference proteome</keyword>
<dbReference type="EMBL" id="UNOZ01000030">
    <property type="protein sequence ID" value="SYX91636.1"/>
    <property type="molecule type" value="Genomic_DNA"/>
</dbReference>
<dbReference type="PANTHER" id="PTHR13847">
    <property type="entry name" value="SARCOSINE DEHYDROGENASE-RELATED"/>
    <property type="match status" value="1"/>
</dbReference>
<dbReference type="AlphaFoldDB" id="A0A383RYV1"/>
<dbReference type="OrthoDB" id="311718at2"/>
<keyword evidence="1" id="KW-0560">Oxidoreductase</keyword>
<evidence type="ECO:0000313" key="4">
    <source>
        <dbReference type="Proteomes" id="UP000263595"/>
    </source>
</evidence>
<evidence type="ECO:0000313" key="3">
    <source>
        <dbReference type="EMBL" id="SYX91636.1"/>
    </source>
</evidence>
<dbReference type="RefSeq" id="WP_119143978.1">
    <property type="nucleotide sequence ID" value="NZ_CBCSFL010000012.1"/>
</dbReference>
<gene>
    <name evidence="3" type="ORF">CCOS865_03915</name>
</gene>
<organism evidence="3 4">
    <name type="scientific">Pseudomonas reidholzensis</name>
    <dbReference type="NCBI Taxonomy" id="1785162"/>
    <lineage>
        <taxon>Bacteria</taxon>
        <taxon>Pseudomonadati</taxon>
        <taxon>Pseudomonadota</taxon>
        <taxon>Gammaproteobacteria</taxon>
        <taxon>Pseudomonadales</taxon>
        <taxon>Pseudomonadaceae</taxon>
        <taxon>Pseudomonas</taxon>
    </lineage>
</organism>
<reference evidence="4" key="1">
    <citation type="submission" date="2018-08" db="EMBL/GenBank/DDBJ databases">
        <authorList>
            <person name="Blom J."/>
        </authorList>
    </citation>
    <scope>NUCLEOTIDE SEQUENCE [LARGE SCALE GENOMIC DNA]</scope>
    <source>
        <strain evidence="4">CCOS 865</strain>
    </source>
</reference>
<dbReference type="PANTHER" id="PTHR13847:SF281">
    <property type="entry name" value="FAD DEPENDENT OXIDOREDUCTASE DOMAIN-CONTAINING PROTEIN"/>
    <property type="match status" value="1"/>
</dbReference>
<dbReference type="GO" id="GO:0005737">
    <property type="term" value="C:cytoplasm"/>
    <property type="evidence" value="ECO:0007669"/>
    <property type="project" value="TreeGrafter"/>
</dbReference>
<dbReference type="GO" id="GO:0016491">
    <property type="term" value="F:oxidoreductase activity"/>
    <property type="evidence" value="ECO:0007669"/>
    <property type="project" value="UniProtKB-KW"/>
</dbReference>
<proteinExistence type="predicted"/>
<dbReference type="Gene3D" id="3.50.50.60">
    <property type="entry name" value="FAD/NAD(P)-binding domain"/>
    <property type="match status" value="1"/>
</dbReference>
<accession>A0A383RYV1</accession>
<dbReference type="Proteomes" id="UP000263595">
    <property type="component" value="Unassembled WGS sequence"/>
</dbReference>
<name>A0A383RYV1_9PSED</name>
<dbReference type="InterPro" id="IPR006076">
    <property type="entry name" value="FAD-dep_OxRdtase"/>
</dbReference>
<evidence type="ECO:0000259" key="2">
    <source>
        <dbReference type="Pfam" id="PF01266"/>
    </source>
</evidence>
<feature type="domain" description="FAD dependent oxidoreductase" evidence="2">
    <location>
        <begin position="27"/>
        <end position="387"/>
    </location>
</feature>
<dbReference type="Gene3D" id="3.30.9.10">
    <property type="entry name" value="D-Amino Acid Oxidase, subunit A, domain 2"/>
    <property type="match status" value="1"/>
</dbReference>
<protein>
    <submittedName>
        <fullName evidence="3">FAD-dependent oxidoreductase</fullName>
    </submittedName>
</protein>
<sequence>MNNHCGWIALAGESAPRARLAGTHRADWLIIGGGITGLSAAHTLAARFPGQRVVLLDRQRIAQGASARNSGFVVSHELPGAGELLDTPGFAGYQVASRIGVAAGNEVRQRIRELGIACELDNGGYHFAVHEPAHLENPEQAVQTLQAVGAEACYLEANALERRLGTGFYTRAIHCAGGNGLLQPAQYVKGLADTLPEQVAVYENSAVTSLQRAHGQGWKVTTATGEVQARQVLVCVGAFLPRVGLNRSGTFPLELSASITRPLNEAHWQALFDTRGWGVLSTLPGGCTLRLLPGRRLLIRNTVEYRQRDLDASALAVRQQRHLLGLQKRFPGIQASDFDYTWTGHLSGTRSGEPYFARVADGLHAVAGCNGSGVARGTLWGRLLVELASGADSALLGDVLSQAAPGYLPPKPFFDIGASVRMAWEVHRARNER</sequence>
<dbReference type="Pfam" id="PF01266">
    <property type="entry name" value="DAO"/>
    <property type="match status" value="1"/>
</dbReference>
<dbReference type="SUPFAM" id="SSF51905">
    <property type="entry name" value="FAD/NAD(P)-binding domain"/>
    <property type="match status" value="1"/>
</dbReference>